<evidence type="ECO:0000313" key="3">
    <source>
        <dbReference type="EMBL" id="KAH9823730.1"/>
    </source>
</evidence>
<proteinExistence type="inferred from homology"/>
<dbReference type="PANTHER" id="PTHR43684">
    <property type="match status" value="1"/>
</dbReference>
<keyword evidence="2" id="KW-0843">Virulence</keyword>
<dbReference type="OrthoDB" id="2018133at2759"/>
<dbReference type="Proteomes" id="UP001138500">
    <property type="component" value="Unassembled WGS sequence"/>
</dbReference>
<sequence length="321" mass="35642">MPVMGADIPHLPLPTSYTTYSAQNYKEIKVHHVPSHNPSPTPTILIELHRPQKYNAFTNTMMRELESIFMLLDLDDRVKAIVVTGSGRMFCAGADLDTSFVQGEEEVRDHRDGGGKVTMAIMRCRKPTIAAMQGSAVGVGVTMTLPMNIRVAWEGAKIGFVFARRGLIMEAASSYFLPRLIGMSRALHLVTTGATYPANHPLLSTLFSETLKQPEDVLPRALEIADEIVKNCSTVSTFLCKEMMYRDTGSPEAQHLLDSRLIYELFSSKDNKEGVAAFLQKRPVNFTGTMQNDAPGAWPWYFSPDIGNRLVAEGYKRVAKL</sequence>
<accession>A0A9W7SMI7</accession>
<evidence type="ECO:0000256" key="1">
    <source>
        <dbReference type="ARBA" id="ARBA00005254"/>
    </source>
</evidence>
<dbReference type="InterPro" id="IPR014748">
    <property type="entry name" value="Enoyl-CoA_hydra_C"/>
</dbReference>
<name>A0A9W7SMI7_9PEZI</name>
<dbReference type="Gene3D" id="1.10.12.10">
    <property type="entry name" value="Lyase 2-enoyl-coa Hydratase, Chain A, domain 2"/>
    <property type="match status" value="1"/>
</dbReference>
<gene>
    <name evidence="3" type="ORF">Tdes44962_MAKER04474</name>
</gene>
<comment type="caution">
    <text evidence="3">The sequence shown here is derived from an EMBL/GenBank/DDBJ whole genome shotgun (WGS) entry which is preliminary data.</text>
</comment>
<keyword evidence="4" id="KW-1185">Reference proteome</keyword>
<dbReference type="AlphaFoldDB" id="A0A9W7SMI7"/>
<reference evidence="3 4" key="1">
    <citation type="journal article" date="2018" name="IMA Fungus">
        <title>IMA Genome-F 10: Nine draft genome sequences of Claviceps purpurea s.lat., including C. arundinis, C. humidiphila, and C. cf. spartinae, pseudomolecules for the pitch canker pathogen Fusarium circinatum, draft genome of Davidsoniella eucalypti, Grosmannia galeiformis, Quambalaria eucalypti, and Teratosphaeria destructans.</title>
        <authorList>
            <person name="Wingfield B.D."/>
            <person name="Liu M."/>
            <person name="Nguyen H.D."/>
            <person name="Lane F.A."/>
            <person name="Morgan S.W."/>
            <person name="De Vos L."/>
            <person name="Wilken P.M."/>
            <person name="Duong T.A."/>
            <person name="Aylward J."/>
            <person name="Coetzee M.P."/>
            <person name="Dadej K."/>
            <person name="De Beer Z.W."/>
            <person name="Findlay W."/>
            <person name="Havenga M."/>
            <person name="Kolarik M."/>
            <person name="Menzies J.G."/>
            <person name="Naidoo K."/>
            <person name="Pochopski O."/>
            <person name="Shoukouhi P."/>
            <person name="Santana Q.C."/>
            <person name="Seifert K.A."/>
            <person name="Soal N."/>
            <person name="Steenkamp E.T."/>
            <person name="Tatham C.T."/>
            <person name="van der Nest M.A."/>
            <person name="Wingfield M.J."/>
        </authorList>
    </citation>
    <scope>NUCLEOTIDE SEQUENCE [LARGE SCALE GENOMIC DNA]</scope>
    <source>
        <strain evidence="3">CMW44962</strain>
    </source>
</reference>
<dbReference type="PANTHER" id="PTHR43684:SF4">
    <property type="entry name" value="ENOYL-COA HYDRATASE_ISOMERASE FAMILY PROTEIN (AFU_ORTHOLOGUE AFUA_1G01890)"/>
    <property type="match status" value="1"/>
</dbReference>
<dbReference type="InterPro" id="IPR051053">
    <property type="entry name" value="ECH/Chromodomain_protein"/>
</dbReference>
<evidence type="ECO:0000313" key="4">
    <source>
        <dbReference type="Proteomes" id="UP001138500"/>
    </source>
</evidence>
<dbReference type="EMBL" id="RIBY02002167">
    <property type="protein sequence ID" value="KAH9823730.1"/>
    <property type="molecule type" value="Genomic_DNA"/>
</dbReference>
<dbReference type="SUPFAM" id="SSF52096">
    <property type="entry name" value="ClpP/crotonase"/>
    <property type="match status" value="1"/>
</dbReference>
<protein>
    <submittedName>
        <fullName evidence="3">Enoyl-CoA hydratase</fullName>
    </submittedName>
</protein>
<comment type="similarity">
    <text evidence="1">Belongs to the enoyl-CoA hydratase/isomerase family.</text>
</comment>
<dbReference type="InterPro" id="IPR029045">
    <property type="entry name" value="ClpP/crotonase-like_dom_sf"/>
</dbReference>
<organism evidence="3 4">
    <name type="scientific">Teratosphaeria destructans</name>
    <dbReference type="NCBI Taxonomy" id="418781"/>
    <lineage>
        <taxon>Eukaryota</taxon>
        <taxon>Fungi</taxon>
        <taxon>Dikarya</taxon>
        <taxon>Ascomycota</taxon>
        <taxon>Pezizomycotina</taxon>
        <taxon>Dothideomycetes</taxon>
        <taxon>Dothideomycetidae</taxon>
        <taxon>Mycosphaerellales</taxon>
        <taxon>Teratosphaeriaceae</taxon>
        <taxon>Teratosphaeria</taxon>
    </lineage>
</organism>
<dbReference type="Pfam" id="PF00378">
    <property type="entry name" value="ECH_1"/>
    <property type="match status" value="1"/>
</dbReference>
<evidence type="ECO:0000256" key="2">
    <source>
        <dbReference type="ARBA" id="ARBA00023026"/>
    </source>
</evidence>
<dbReference type="Gene3D" id="3.90.226.10">
    <property type="entry name" value="2-enoyl-CoA Hydratase, Chain A, domain 1"/>
    <property type="match status" value="1"/>
</dbReference>
<dbReference type="InterPro" id="IPR001753">
    <property type="entry name" value="Enoyl-CoA_hydra/iso"/>
</dbReference>
<dbReference type="CDD" id="cd06558">
    <property type="entry name" value="crotonase-like"/>
    <property type="match status" value="1"/>
</dbReference>
<reference evidence="3 4" key="2">
    <citation type="journal article" date="2021" name="Curr. Genet.">
        <title>Genetic response to nitrogen starvation in the aggressive Eucalyptus foliar pathogen Teratosphaeria destructans.</title>
        <authorList>
            <person name="Havenga M."/>
            <person name="Wingfield B.D."/>
            <person name="Wingfield M.J."/>
            <person name="Dreyer L.L."/>
            <person name="Roets F."/>
            <person name="Aylward J."/>
        </authorList>
    </citation>
    <scope>NUCLEOTIDE SEQUENCE [LARGE SCALE GENOMIC DNA]</scope>
    <source>
        <strain evidence="3">CMW44962</strain>
    </source>
</reference>